<evidence type="ECO:0000256" key="6">
    <source>
        <dbReference type="ARBA" id="ARBA00012167"/>
    </source>
</evidence>
<protein>
    <recommendedName>
        <fullName evidence="8">Molybdenum cofactor biosynthesis protein 1</fullName>
        <ecNumber evidence="6">4.1.99.22</ecNumber>
        <ecNumber evidence="7">4.6.1.17</ecNumber>
    </recommendedName>
</protein>
<dbReference type="InterPro" id="IPR023045">
    <property type="entry name" value="MoaC"/>
</dbReference>
<dbReference type="SUPFAM" id="SSF102114">
    <property type="entry name" value="Radical SAM enzymes"/>
    <property type="match status" value="1"/>
</dbReference>
<feature type="compositionally biased region" description="Low complexity" evidence="21">
    <location>
        <begin position="47"/>
        <end position="60"/>
    </location>
</feature>
<dbReference type="InterPro" id="IPR006638">
    <property type="entry name" value="Elp3/MiaA/NifB-like_rSAM"/>
</dbReference>
<evidence type="ECO:0000256" key="19">
    <source>
        <dbReference type="ARBA" id="ARBA00054222"/>
    </source>
</evidence>
<comment type="function">
    <text evidence="19">Isoform MOCS1A and isoform MOCS1B probably form a complex that catalyzes the conversion of 5'-GTP to cyclic pyranopterin monophosphate (cPMP). MOCS1A catalyzes the cyclization of GTP to (8S)-3',8-cyclo-7,8-dihydroguanosine 5'-triphosphate and MOCS1B catalyzes the subsequent conversion of (8S)-3',8-cyclo-7,8-dihydroguanosine 5'-triphosphate to cPMP.</text>
</comment>
<comment type="catalytic activity">
    <reaction evidence="18">
        <text>GTP + AH2 + S-adenosyl-L-methionine = (8S)-3',8-cyclo-7,8-dihydroguanosine 5'-triphosphate + 5'-deoxyadenosine + L-methionine + A + H(+)</text>
        <dbReference type="Rhea" id="RHEA:49576"/>
        <dbReference type="ChEBI" id="CHEBI:13193"/>
        <dbReference type="ChEBI" id="CHEBI:15378"/>
        <dbReference type="ChEBI" id="CHEBI:17319"/>
        <dbReference type="ChEBI" id="CHEBI:17499"/>
        <dbReference type="ChEBI" id="CHEBI:37565"/>
        <dbReference type="ChEBI" id="CHEBI:57844"/>
        <dbReference type="ChEBI" id="CHEBI:59789"/>
        <dbReference type="ChEBI" id="CHEBI:131766"/>
        <dbReference type="EC" id="4.1.99.22"/>
    </reaction>
</comment>
<comment type="similarity">
    <text evidence="5">In the N-terminal section; belongs to the radical SAM superfamily. MoaA family.</text>
</comment>
<comment type="cofactor">
    <cofactor evidence="2">
        <name>[4Fe-4S] cluster</name>
        <dbReference type="ChEBI" id="CHEBI:49883"/>
    </cofactor>
</comment>
<dbReference type="PROSITE" id="PS01305">
    <property type="entry name" value="MOAA_NIFB_PQQE"/>
    <property type="match status" value="1"/>
</dbReference>
<keyword evidence="24" id="KW-1185">Reference proteome</keyword>
<evidence type="ECO:0000256" key="5">
    <source>
        <dbReference type="ARBA" id="ARBA00009862"/>
    </source>
</evidence>
<keyword evidence="13" id="KW-0408">Iron</keyword>
<dbReference type="Pfam" id="PF04055">
    <property type="entry name" value="Radical_SAM"/>
    <property type="match status" value="1"/>
</dbReference>
<dbReference type="EMBL" id="SWLE01000010">
    <property type="protein sequence ID" value="TNM95911.1"/>
    <property type="molecule type" value="Genomic_DNA"/>
</dbReference>
<name>A0A4Z2BUK5_9TELE</name>
<dbReference type="Pfam" id="PF01967">
    <property type="entry name" value="MoaC"/>
    <property type="match status" value="1"/>
</dbReference>
<evidence type="ECO:0000256" key="18">
    <source>
        <dbReference type="ARBA" id="ARBA00048697"/>
    </source>
</evidence>
<dbReference type="Gene3D" id="3.30.70.640">
    <property type="entry name" value="Molybdopterin cofactor biosynthesis C (MoaC) domain"/>
    <property type="match status" value="1"/>
</dbReference>
<dbReference type="PANTHER" id="PTHR22960">
    <property type="entry name" value="MOLYBDOPTERIN COFACTOR SYNTHESIS PROTEIN A"/>
    <property type="match status" value="1"/>
</dbReference>
<keyword evidence="11" id="KW-0479">Metal-binding</keyword>
<dbReference type="InterPro" id="IPR013785">
    <property type="entry name" value="Aldolase_TIM"/>
</dbReference>
<dbReference type="UniPathway" id="UPA00344"/>
<dbReference type="GO" id="GO:0005525">
    <property type="term" value="F:GTP binding"/>
    <property type="evidence" value="ECO:0007669"/>
    <property type="project" value="UniProtKB-KW"/>
</dbReference>
<keyword evidence="14" id="KW-0411">Iron-sulfur</keyword>
<dbReference type="GO" id="GO:0051539">
    <property type="term" value="F:4 iron, 4 sulfur cluster binding"/>
    <property type="evidence" value="ECO:0007669"/>
    <property type="project" value="UniProtKB-KW"/>
</dbReference>
<evidence type="ECO:0000256" key="14">
    <source>
        <dbReference type="ARBA" id="ARBA00023014"/>
    </source>
</evidence>
<dbReference type="SFLD" id="SFLDG01386">
    <property type="entry name" value="main_SPASM_domain-containing"/>
    <property type="match status" value="1"/>
</dbReference>
<comment type="similarity">
    <text evidence="4">In the C-terminal section; belongs to the MoaC family.</text>
</comment>
<evidence type="ECO:0000256" key="7">
    <source>
        <dbReference type="ARBA" id="ARBA00012575"/>
    </source>
</evidence>
<comment type="pathway">
    <text evidence="3">Cofactor biosynthesis; molybdopterin biosynthesis.</text>
</comment>
<dbReference type="NCBIfam" id="NF001199">
    <property type="entry name" value="PRK00164.2-1"/>
    <property type="match status" value="1"/>
</dbReference>
<dbReference type="AlphaFoldDB" id="A0A4Z2BUK5"/>
<evidence type="ECO:0000256" key="13">
    <source>
        <dbReference type="ARBA" id="ARBA00023004"/>
    </source>
</evidence>
<dbReference type="NCBIfam" id="TIGR00581">
    <property type="entry name" value="moaC"/>
    <property type="match status" value="1"/>
</dbReference>
<dbReference type="Proteomes" id="UP000516260">
    <property type="component" value="Chromosome 18"/>
</dbReference>
<evidence type="ECO:0000256" key="10">
    <source>
        <dbReference type="ARBA" id="ARBA00022691"/>
    </source>
</evidence>
<dbReference type="InterPro" id="IPR040064">
    <property type="entry name" value="MoaA-like"/>
</dbReference>
<dbReference type="CDD" id="cd01420">
    <property type="entry name" value="MoaC_PE"/>
    <property type="match status" value="1"/>
</dbReference>
<dbReference type="InterPro" id="IPR002820">
    <property type="entry name" value="Mopterin_CF_biosynth-C_dom"/>
</dbReference>
<evidence type="ECO:0000313" key="24">
    <source>
        <dbReference type="Proteomes" id="UP000516260"/>
    </source>
</evidence>
<comment type="caution">
    <text evidence="23">The sequence shown here is derived from an EMBL/GenBank/DDBJ whole genome shotgun (WGS) entry which is preliminary data.</text>
</comment>
<dbReference type="InterPro" id="IPR036522">
    <property type="entry name" value="MoaC_sf"/>
</dbReference>
<dbReference type="InterPro" id="IPR047594">
    <property type="entry name" value="MoaC_bact/euk"/>
</dbReference>
<proteinExistence type="inferred from homology"/>
<comment type="subunit">
    <text evidence="20">Isoform MOCS1A and isoform MOCS1B probably form a heterooligomer.</text>
</comment>
<dbReference type="Pfam" id="PF06463">
    <property type="entry name" value="Mob_synth_C"/>
    <property type="match status" value="1"/>
</dbReference>
<evidence type="ECO:0000259" key="22">
    <source>
        <dbReference type="PROSITE" id="PS51918"/>
    </source>
</evidence>
<evidence type="ECO:0000256" key="4">
    <source>
        <dbReference type="ARBA" id="ARBA00008484"/>
    </source>
</evidence>
<feature type="domain" description="Radical SAM core" evidence="22">
    <location>
        <begin position="82"/>
        <end position="295"/>
    </location>
</feature>
<comment type="catalytic activity">
    <reaction evidence="1">
        <text>(8S)-3',8-cyclo-7,8-dihydroguanosine 5'-triphosphate = cyclic pyranopterin phosphate + diphosphate</text>
        <dbReference type="Rhea" id="RHEA:49580"/>
        <dbReference type="ChEBI" id="CHEBI:33019"/>
        <dbReference type="ChEBI" id="CHEBI:59648"/>
        <dbReference type="ChEBI" id="CHEBI:131766"/>
        <dbReference type="EC" id="4.6.1.17"/>
    </reaction>
</comment>
<feature type="region of interest" description="Disordered" evidence="21">
    <location>
        <begin position="37"/>
        <end position="67"/>
    </location>
</feature>
<dbReference type="NCBIfam" id="TIGR02666">
    <property type="entry name" value="moaA"/>
    <property type="match status" value="1"/>
</dbReference>
<evidence type="ECO:0000256" key="17">
    <source>
        <dbReference type="ARBA" id="ARBA00023239"/>
    </source>
</evidence>
<evidence type="ECO:0000256" key="1">
    <source>
        <dbReference type="ARBA" id="ARBA00001637"/>
    </source>
</evidence>
<keyword evidence="15" id="KW-0342">GTP-binding</keyword>
<keyword evidence="10" id="KW-0949">S-adenosyl-L-methionine</keyword>
<dbReference type="HAMAP" id="MF_01225_B">
    <property type="entry name" value="MoaA_B"/>
    <property type="match status" value="1"/>
</dbReference>
<accession>A0A4Z2BUK5</accession>
<evidence type="ECO:0000256" key="21">
    <source>
        <dbReference type="SAM" id="MobiDB-lite"/>
    </source>
</evidence>
<evidence type="ECO:0000256" key="8">
    <source>
        <dbReference type="ARBA" id="ARBA00015273"/>
    </source>
</evidence>
<evidence type="ECO:0000313" key="23">
    <source>
        <dbReference type="EMBL" id="TNM95911.1"/>
    </source>
</evidence>
<keyword evidence="17" id="KW-0456">Lyase</keyword>
<evidence type="ECO:0000256" key="2">
    <source>
        <dbReference type="ARBA" id="ARBA00001966"/>
    </source>
</evidence>
<dbReference type="SFLD" id="SFLDG01067">
    <property type="entry name" value="SPASM/twitch_domain_containing"/>
    <property type="match status" value="1"/>
</dbReference>
<sequence length="720" mass="79999">MSPHATMRLCDKRVFWSNLRKAFQCLDRNIKRRYSGATQHNNELEDSTSSASNLSSSLKSRPVKERPGEHGILPFSAFLTDKFGRRHNYLRISLTEKCNLRCQYCMPEDGVKLTPRGQLLSTSEVLKLARLFVHEGVEKIRLTGGEPLIRPDVLDIISKLRTVEGLKTIAVTTNGINLARLLPKLKEAGVDLINISLDSLVPAKFEFIVRRKGFHKVMEGIDKAIEMGYNPVKVNCVIMRGLNEDELLDFVSLTETKPLEVRFIEYMPFDGNKWNFKKMVSYQEMLDCIRQQWPNLEKLQCGHTETAKTFKVPGFKGRVGFITSMSDHFCGSCNRLRITADGNLKVCLFGNSEVSLRDLLRSGASDEELLQIIGAAVGRKKKQHAGMVNISQMKNRPMILIAAGTSRRVLNREDFRCLLDSTASGRTDSSGFSRNSDSGGAFVKSDIKIKKTNVTDDLNNATSLREHANFLNVSVHKNKTYTYKSCLSYTHSRGQCALNRDIIGTPGRHVCYPLPMNTLTRYHNLRFNHSQNPRTELVSSQTTDINVHQYNTADDKLTHTDDQGRAKMVNVGGKNPTQRKATASATVILGPVAFKLLRDNQLAKGDALAVAQLAGIMASKQTSALIPLCHSLPLDGTTVTFDLDDVQNAAVITAMCHTTAKTGVEMEALTAASVAALTVYDMCKAVSHDIIITDVKLLSKTGGKRDFHRYPRPSTSGQDG</sequence>
<dbReference type="Gene3D" id="3.20.20.70">
    <property type="entry name" value="Aldolase class I"/>
    <property type="match status" value="1"/>
</dbReference>
<dbReference type="GO" id="GO:0006777">
    <property type="term" value="P:Mo-molybdopterin cofactor biosynthetic process"/>
    <property type="evidence" value="ECO:0007669"/>
    <property type="project" value="UniProtKB-KW"/>
</dbReference>
<evidence type="ECO:0000256" key="16">
    <source>
        <dbReference type="ARBA" id="ARBA00023150"/>
    </source>
</evidence>
<evidence type="ECO:0000256" key="3">
    <source>
        <dbReference type="ARBA" id="ARBA00005046"/>
    </source>
</evidence>
<evidence type="ECO:0000256" key="12">
    <source>
        <dbReference type="ARBA" id="ARBA00022741"/>
    </source>
</evidence>
<evidence type="ECO:0000256" key="9">
    <source>
        <dbReference type="ARBA" id="ARBA00022485"/>
    </source>
</evidence>
<dbReference type="NCBIfam" id="NF006870">
    <property type="entry name" value="PRK09364.1"/>
    <property type="match status" value="1"/>
</dbReference>
<dbReference type="PROSITE" id="PS51918">
    <property type="entry name" value="RADICAL_SAM"/>
    <property type="match status" value="1"/>
</dbReference>
<keyword evidence="9" id="KW-0004">4Fe-4S</keyword>
<dbReference type="InterPro" id="IPR050105">
    <property type="entry name" value="MoCo_biosynth_MoaA/MoaC"/>
</dbReference>
<dbReference type="CDD" id="cd01335">
    <property type="entry name" value="Radical_SAM"/>
    <property type="match status" value="1"/>
</dbReference>
<dbReference type="SMART" id="SM00729">
    <property type="entry name" value="Elp3"/>
    <property type="match status" value="1"/>
</dbReference>
<dbReference type="CDD" id="cd21117">
    <property type="entry name" value="Twitch_MoaA"/>
    <property type="match status" value="1"/>
</dbReference>
<dbReference type="SFLD" id="SFLDS00029">
    <property type="entry name" value="Radical_SAM"/>
    <property type="match status" value="1"/>
</dbReference>
<evidence type="ECO:0000256" key="15">
    <source>
        <dbReference type="ARBA" id="ARBA00023134"/>
    </source>
</evidence>
<dbReference type="SUPFAM" id="SSF55040">
    <property type="entry name" value="Molybdenum cofactor biosynthesis protein C, MoaC"/>
    <property type="match status" value="1"/>
</dbReference>
<dbReference type="PANTHER" id="PTHR22960:SF0">
    <property type="entry name" value="MOLYBDENUM COFACTOR BIOSYNTHESIS PROTEIN 1"/>
    <property type="match status" value="1"/>
</dbReference>
<reference evidence="23 24" key="1">
    <citation type="submission" date="2019-04" db="EMBL/GenBank/DDBJ databases">
        <title>The sequence and de novo assembly of Takifugu bimaculatus genome using PacBio and Hi-C technologies.</title>
        <authorList>
            <person name="Xu P."/>
            <person name="Liu B."/>
            <person name="Zhou Z."/>
        </authorList>
    </citation>
    <scope>NUCLEOTIDE SEQUENCE [LARGE SCALE GENOMIC DNA]</scope>
    <source>
        <strain evidence="23">TB-2018</strain>
        <tissue evidence="23">Muscle</tissue>
    </source>
</reference>
<dbReference type="InterPro" id="IPR000385">
    <property type="entry name" value="MoaA_NifB_PqqE_Fe-S-bd_CS"/>
</dbReference>
<dbReference type="GO" id="GO:0046872">
    <property type="term" value="F:metal ion binding"/>
    <property type="evidence" value="ECO:0007669"/>
    <property type="project" value="UniProtKB-KW"/>
</dbReference>
<dbReference type="EC" id="4.6.1.17" evidence="7"/>
<dbReference type="InterPro" id="IPR013483">
    <property type="entry name" value="MoaA"/>
</dbReference>
<keyword evidence="12" id="KW-0547">Nucleotide-binding</keyword>
<dbReference type="InterPro" id="IPR058240">
    <property type="entry name" value="rSAM_sf"/>
</dbReference>
<gene>
    <name evidence="23" type="ORF">fugu_016994</name>
</gene>
<dbReference type="FunFam" id="3.20.20.70:FF:000117">
    <property type="entry name" value="molybdenum cofactor biosynthesis protein 1"/>
    <property type="match status" value="1"/>
</dbReference>
<dbReference type="GO" id="GO:0061799">
    <property type="term" value="F:cyclic pyranopterin monophosphate synthase activity"/>
    <property type="evidence" value="ECO:0007669"/>
    <property type="project" value="UniProtKB-EC"/>
</dbReference>
<dbReference type="HAMAP" id="MF_01224_B">
    <property type="entry name" value="MoaC_B"/>
    <property type="match status" value="1"/>
</dbReference>
<dbReference type="InterPro" id="IPR010505">
    <property type="entry name" value="MoaA_twitch"/>
</dbReference>
<dbReference type="InterPro" id="IPR007197">
    <property type="entry name" value="rSAM"/>
</dbReference>
<evidence type="ECO:0000256" key="11">
    <source>
        <dbReference type="ARBA" id="ARBA00022723"/>
    </source>
</evidence>
<dbReference type="GO" id="GO:0061798">
    <property type="term" value="F:GTP 3',8'-cyclase activity"/>
    <property type="evidence" value="ECO:0007669"/>
    <property type="project" value="UniProtKB-EC"/>
</dbReference>
<evidence type="ECO:0000256" key="20">
    <source>
        <dbReference type="ARBA" id="ARBA00063038"/>
    </source>
</evidence>
<dbReference type="EC" id="4.1.99.22" evidence="6"/>
<dbReference type="SFLD" id="SFLDG01383">
    <property type="entry name" value="cyclic_pyranopterin_phosphate"/>
    <property type="match status" value="1"/>
</dbReference>
<organism evidence="23 24">
    <name type="scientific">Takifugu bimaculatus</name>
    <dbReference type="NCBI Taxonomy" id="433685"/>
    <lineage>
        <taxon>Eukaryota</taxon>
        <taxon>Metazoa</taxon>
        <taxon>Chordata</taxon>
        <taxon>Craniata</taxon>
        <taxon>Vertebrata</taxon>
        <taxon>Euteleostomi</taxon>
        <taxon>Actinopterygii</taxon>
        <taxon>Neopterygii</taxon>
        <taxon>Teleostei</taxon>
        <taxon>Neoteleostei</taxon>
        <taxon>Acanthomorphata</taxon>
        <taxon>Eupercaria</taxon>
        <taxon>Tetraodontiformes</taxon>
        <taxon>Tetradontoidea</taxon>
        <taxon>Tetraodontidae</taxon>
        <taxon>Takifugu</taxon>
    </lineage>
</organism>
<keyword evidence="16" id="KW-0501">Molybdenum cofactor biosynthesis</keyword>